<evidence type="ECO:0000313" key="2">
    <source>
        <dbReference type="Proteomes" id="UP000037251"/>
    </source>
</evidence>
<dbReference type="eggNOG" id="ENOG5031ZNK">
    <property type="taxonomic scope" value="Bacteria"/>
</dbReference>
<dbReference type="EMBL" id="LGUS01000008">
    <property type="protein sequence ID" value="KOG43266.1"/>
    <property type="molecule type" value="Genomic_DNA"/>
</dbReference>
<name>A0A0L8LYP3_9ACTN</name>
<dbReference type="AlphaFoldDB" id="A0A0L8LYP3"/>
<accession>A0A0L8LYP3</accession>
<organism evidence="1 2">
    <name type="scientific">Streptomyces resistomycificus</name>
    <dbReference type="NCBI Taxonomy" id="67356"/>
    <lineage>
        <taxon>Bacteria</taxon>
        <taxon>Bacillati</taxon>
        <taxon>Actinomycetota</taxon>
        <taxon>Actinomycetes</taxon>
        <taxon>Kitasatosporales</taxon>
        <taxon>Streptomycetaceae</taxon>
        <taxon>Streptomyces</taxon>
        <taxon>Streptomyces aurantiacus group</taxon>
    </lineage>
</organism>
<dbReference type="OrthoDB" id="9951579at2"/>
<keyword evidence="2" id="KW-1185">Reference proteome</keyword>
<gene>
    <name evidence="1" type="ORF">ADK37_02235</name>
</gene>
<dbReference type="Proteomes" id="UP000037251">
    <property type="component" value="Unassembled WGS sequence"/>
</dbReference>
<comment type="caution">
    <text evidence="1">The sequence shown here is derived from an EMBL/GenBank/DDBJ whole genome shotgun (WGS) entry which is preliminary data.</text>
</comment>
<sequence>MDPTEELILELSQALLALFNSSRGAMHGIYQGSHEAALFEAQGGVIGPGGFNHLGDVLNTARNIQSNRDAAELALNRLQGVGPALGVRVRSLCDPALKLADDYLRIARETNNAATVLRQTDPTRLQGVVLGQGGLGPEIGRTPQALVTNQLNAMSAQLTARGIEPRLIPSTQSALQPVVNSIRQLPLNGREAAAKLAGVLTAMRALISQTAVQAGVIGRARLTAALLGIETALVEFGARLTTPIIIIDRRLLHQLMGVPHVDGA</sequence>
<dbReference type="RefSeq" id="WP_030040412.1">
    <property type="nucleotide sequence ID" value="NZ_KL575599.1"/>
</dbReference>
<dbReference type="PATRIC" id="fig|67356.5.peg.484"/>
<proteinExistence type="predicted"/>
<evidence type="ECO:0000313" key="1">
    <source>
        <dbReference type="EMBL" id="KOG43266.1"/>
    </source>
</evidence>
<reference evidence="2" key="1">
    <citation type="submission" date="2015-07" db="EMBL/GenBank/DDBJ databases">
        <authorList>
            <person name="Ju K.-S."/>
            <person name="Doroghazi J.R."/>
            <person name="Metcalf W.W."/>
        </authorList>
    </citation>
    <scope>NUCLEOTIDE SEQUENCE [LARGE SCALE GENOMIC DNA]</scope>
    <source>
        <strain evidence="2">NRRL 2290</strain>
    </source>
</reference>
<protein>
    <submittedName>
        <fullName evidence="1">Uncharacterized protein</fullName>
    </submittedName>
</protein>